<dbReference type="AlphaFoldDB" id="A0A644X7D2"/>
<dbReference type="PANTHER" id="PTHR43695">
    <property type="entry name" value="PUTATIVE (AFU_ORTHOLOGUE AFUA_2G17250)-RELATED"/>
    <property type="match status" value="1"/>
</dbReference>
<organism evidence="4">
    <name type="scientific">bioreactor metagenome</name>
    <dbReference type="NCBI Taxonomy" id="1076179"/>
    <lineage>
        <taxon>unclassified sequences</taxon>
        <taxon>metagenomes</taxon>
        <taxon>ecological metagenomes</taxon>
    </lineage>
</organism>
<dbReference type="Gene3D" id="3.40.50.1110">
    <property type="entry name" value="SGNH hydrolase"/>
    <property type="match status" value="1"/>
</dbReference>
<reference evidence="4" key="1">
    <citation type="submission" date="2019-08" db="EMBL/GenBank/DDBJ databases">
        <authorList>
            <person name="Kucharzyk K."/>
            <person name="Murdoch R.W."/>
            <person name="Higgins S."/>
            <person name="Loffler F."/>
        </authorList>
    </citation>
    <scope>NUCLEOTIDE SEQUENCE</scope>
</reference>
<dbReference type="GO" id="GO:0016787">
    <property type="term" value="F:hydrolase activity"/>
    <property type="evidence" value="ECO:0007669"/>
    <property type="project" value="UniProtKB-KW"/>
</dbReference>
<dbReference type="SUPFAM" id="SSF52266">
    <property type="entry name" value="SGNH hydrolase"/>
    <property type="match status" value="1"/>
</dbReference>
<accession>A0A644X7D2</accession>
<comment type="similarity">
    <text evidence="1">Belongs to the 'GDSL' lipolytic enzyme family.</text>
</comment>
<name>A0A644X7D2_9ZZZZ</name>
<dbReference type="EC" id="3.1.1.-" evidence="4"/>
<dbReference type="PANTHER" id="PTHR43695:SF1">
    <property type="entry name" value="RHAMNOGALACTURONAN ACETYLESTERASE"/>
    <property type="match status" value="1"/>
</dbReference>
<comment type="caution">
    <text evidence="4">The sequence shown here is derived from an EMBL/GenBank/DDBJ whole genome shotgun (WGS) entry which is preliminary data.</text>
</comment>
<evidence type="ECO:0000256" key="1">
    <source>
        <dbReference type="ARBA" id="ARBA00008668"/>
    </source>
</evidence>
<evidence type="ECO:0000313" key="4">
    <source>
        <dbReference type="EMBL" id="MPM12082.1"/>
    </source>
</evidence>
<dbReference type="InterPro" id="IPR013830">
    <property type="entry name" value="SGNH_hydro"/>
</dbReference>
<dbReference type="Pfam" id="PF13472">
    <property type="entry name" value="Lipase_GDSL_2"/>
    <property type="match status" value="1"/>
</dbReference>
<evidence type="ECO:0000259" key="3">
    <source>
        <dbReference type="Pfam" id="PF13472"/>
    </source>
</evidence>
<dbReference type="CDD" id="cd01821">
    <property type="entry name" value="Rhamnogalacturan_acetylesterase_like"/>
    <property type="match status" value="1"/>
</dbReference>
<gene>
    <name evidence="4" type="primary">rhgT_1</name>
    <name evidence="4" type="ORF">SDC9_58433</name>
</gene>
<protein>
    <submittedName>
        <fullName evidence="4">Rhamnogalacturonan acetylesterase RhgT</fullName>
        <ecNumber evidence="4">3.1.1.-</ecNumber>
    </submittedName>
</protein>
<sequence length="221" mass="25393">MNRIFLLGDSTCADKSEDKRPETGWGMVLQRLVKKPWQVVNLAENGRSTKSFLEEGLFDRCLGQLSEGDWVFIQFGHNDSKDDEQRHTDPWTTYQGNLILMTDTVLEREAHPVLLTPICRRRFDEQGNLVQTHGDYPKAMISLAKSRNYPVLDMTEKTYQLLAYLGPKESKKLFLHLEKQEHPNYPDGAADDTHLNEWGANVVANLTLAQLRDLYSQVPFL</sequence>
<feature type="domain" description="SGNH hydrolase-type esterase" evidence="3">
    <location>
        <begin position="6"/>
        <end position="199"/>
    </location>
</feature>
<keyword evidence="2 4" id="KW-0378">Hydrolase</keyword>
<evidence type="ECO:0000256" key="2">
    <source>
        <dbReference type="ARBA" id="ARBA00022801"/>
    </source>
</evidence>
<dbReference type="EMBL" id="VSSQ01001919">
    <property type="protein sequence ID" value="MPM12082.1"/>
    <property type="molecule type" value="Genomic_DNA"/>
</dbReference>
<proteinExistence type="inferred from homology"/>
<dbReference type="InterPro" id="IPR036514">
    <property type="entry name" value="SGNH_hydro_sf"/>
</dbReference>
<dbReference type="InterPro" id="IPR037459">
    <property type="entry name" value="RhgT-like"/>
</dbReference>